<dbReference type="PANTHER" id="PTHR30419">
    <property type="entry name" value="HTH-TYPE TRANSCRIPTIONAL REGULATOR YBHD"/>
    <property type="match status" value="1"/>
</dbReference>
<dbReference type="InterPro" id="IPR036388">
    <property type="entry name" value="WH-like_DNA-bd_sf"/>
</dbReference>
<dbReference type="SUPFAM" id="SSF46785">
    <property type="entry name" value="Winged helix' DNA-binding domain"/>
    <property type="match status" value="1"/>
</dbReference>
<keyword evidence="3" id="KW-0238">DNA-binding</keyword>
<evidence type="ECO:0000256" key="2">
    <source>
        <dbReference type="ARBA" id="ARBA00023015"/>
    </source>
</evidence>
<dbReference type="RefSeq" id="WP_086452494.1">
    <property type="nucleotide sequence ID" value="NZ_MSPP01000008.1"/>
</dbReference>
<dbReference type="Proteomes" id="UP000194664">
    <property type="component" value="Unassembled WGS sequence"/>
</dbReference>
<dbReference type="Gene3D" id="1.10.10.10">
    <property type="entry name" value="Winged helix-like DNA-binding domain superfamily/Winged helix DNA-binding domain"/>
    <property type="match status" value="1"/>
</dbReference>
<feature type="domain" description="HTH lysR-type" evidence="5">
    <location>
        <begin position="7"/>
        <end position="64"/>
    </location>
</feature>
<reference evidence="6 7" key="1">
    <citation type="submission" date="2016-12" db="EMBL/GenBank/DDBJ databases">
        <title>The draft genome sequence of HSLHS2.</title>
        <authorList>
            <person name="Hu D."/>
            <person name="Wang L."/>
            <person name="Shao Z."/>
        </authorList>
    </citation>
    <scope>NUCLEOTIDE SEQUENCE [LARGE SCALE GENOMIC DNA]</scope>
    <source>
        <strain evidence="6">MCCC 1A06712</strain>
    </source>
</reference>
<evidence type="ECO:0000313" key="7">
    <source>
        <dbReference type="Proteomes" id="UP000194664"/>
    </source>
</evidence>
<keyword evidence="7" id="KW-1185">Reference proteome</keyword>
<dbReference type="SUPFAM" id="SSF53850">
    <property type="entry name" value="Periplasmic binding protein-like II"/>
    <property type="match status" value="1"/>
</dbReference>
<dbReference type="GO" id="GO:0005829">
    <property type="term" value="C:cytosol"/>
    <property type="evidence" value="ECO:0007669"/>
    <property type="project" value="TreeGrafter"/>
</dbReference>
<dbReference type="Pfam" id="PF00126">
    <property type="entry name" value="HTH_1"/>
    <property type="match status" value="1"/>
</dbReference>
<evidence type="ECO:0000256" key="4">
    <source>
        <dbReference type="ARBA" id="ARBA00023163"/>
    </source>
</evidence>
<protein>
    <submittedName>
        <fullName evidence="6">Transcriptional regulator</fullName>
    </submittedName>
</protein>
<evidence type="ECO:0000256" key="1">
    <source>
        <dbReference type="ARBA" id="ARBA00009437"/>
    </source>
</evidence>
<dbReference type="EMBL" id="MSPP01000008">
    <property type="protein sequence ID" value="OUD08101.1"/>
    <property type="molecule type" value="Genomic_DNA"/>
</dbReference>
<dbReference type="InterPro" id="IPR000847">
    <property type="entry name" value="LysR_HTH_N"/>
</dbReference>
<comment type="caution">
    <text evidence="6">The sequence shown here is derived from an EMBL/GenBank/DDBJ whole genome shotgun (WGS) entry which is preliminary data.</text>
</comment>
<dbReference type="InterPro" id="IPR036390">
    <property type="entry name" value="WH_DNA-bd_sf"/>
</dbReference>
<dbReference type="AlphaFoldDB" id="A0A251WV21"/>
<dbReference type="GO" id="GO:0003677">
    <property type="term" value="F:DNA binding"/>
    <property type="evidence" value="ECO:0007669"/>
    <property type="project" value="UniProtKB-KW"/>
</dbReference>
<dbReference type="OrthoDB" id="9803030at2"/>
<proteinExistence type="inferred from homology"/>
<keyword evidence="2" id="KW-0805">Transcription regulation</keyword>
<accession>A0A251WV21</accession>
<evidence type="ECO:0000313" key="6">
    <source>
        <dbReference type="EMBL" id="OUD08101.1"/>
    </source>
</evidence>
<gene>
    <name evidence="6" type="ORF">BVC71_14925</name>
</gene>
<organism evidence="6 7">
    <name type="scientific">Marivivens niveibacter</name>
    <dbReference type="NCBI Taxonomy" id="1930667"/>
    <lineage>
        <taxon>Bacteria</taxon>
        <taxon>Pseudomonadati</taxon>
        <taxon>Pseudomonadota</taxon>
        <taxon>Alphaproteobacteria</taxon>
        <taxon>Rhodobacterales</taxon>
        <taxon>Paracoccaceae</taxon>
        <taxon>Marivivens group</taxon>
        <taxon>Marivivens</taxon>
    </lineage>
</organism>
<dbReference type="GO" id="GO:0003700">
    <property type="term" value="F:DNA-binding transcription factor activity"/>
    <property type="evidence" value="ECO:0007669"/>
    <property type="project" value="InterPro"/>
</dbReference>
<dbReference type="Pfam" id="PF03466">
    <property type="entry name" value="LysR_substrate"/>
    <property type="match status" value="1"/>
</dbReference>
<dbReference type="PANTHER" id="PTHR30419:SF8">
    <property type="entry name" value="NITROGEN ASSIMILATION TRANSCRIPTIONAL ACTIVATOR-RELATED"/>
    <property type="match status" value="1"/>
</dbReference>
<keyword evidence="4" id="KW-0804">Transcription</keyword>
<evidence type="ECO:0000256" key="3">
    <source>
        <dbReference type="ARBA" id="ARBA00023125"/>
    </source>
</evidence>
<dbReference type="InterPro" id="IPR005119">
    <property type="entry name" value="LysR_subst-bd"/>
</dbReference>
<name>A0A251WV21_9RHOB</name>
<sequence>MDFIKRLKPTHLRLLLKIAETGQLQIAASAMAMSQPAASRIIGDIEKQANTALFHRSPKGMEPTPVGTAFIRHARGVVAELDSLEKEVRDLTTGAAGEIRIGTVTGPAVGIVLPVLQEFRESFPDTSVTIEVGPSTELVRGLDEGRFDFIVARIPAEQDSRDFMVHPGRSEDVQLVVRASHPLVGRQGVTLDELRAYDWVIQERGSPIRLAVESAFHLAGVPVPHRIVNTSSLLVVESLLATSDVIAPQSKEVCELLSRQDFGAKLRILDINASMLVSPYFVVRNRGRHLPRAATMFFEQVLKRL</sequence>
<evidence type="ECO:0000259" key="5">
    <source>
        <dbReference type="PROSITE" id="PS50931"/>
    </source>
</evidence>
<dbReference type="InterPro" id="IPR050950">
    <property type="entry name" value="HTH-type_LysR_regulators"/>
</dbReference>
<dbReference type="Gene3D" id="3.40.190.290">
    <property type="match status" value="1"/>
</dbReference>
<dbReference type="PROSITE" id="PS50931">
    <property type="entry name" value="HTH_LYSR"/>
    <property type="match status" value="1"/>
</dbReference>
<comment type="similarity">
    <text evidence="1">Belongs to the LysR transcriptional regulatory family.</text>
</comment>